<feature type="compositionally biased region" description="Pro residues" evidence="3">
    <location>
        <begin position="20"/>
        <end position="29"/>
    </location>
</feature>
<dbReference type="GO" id="GO:0005509">
    <property type="term" value="F:calcium ion binding"/>
    <property type="evidence" value="ECO:0007669"/>
    <property type="project" value="InterPro"/>
</dbReference>
<dbReference type="Pfam" id="PF13499">
    <property type="entry name" value="EF-hand_7"/>
    <property type="match status" value="1"/>
</dbReference>
<evidence type="ECO:0000256" key="1">
    <source>
        <dbReference type="ARBA" id="ARBA00022737"/>
    </source>
</evidence>
<feature type="domain" description="EF-hand" evidence="4">
    <location>
        <begin position="290"/>
        <end position="325"/>
    </location>
</feature>
<dbReference type="InterPro" id="IPR050145">
    <property type="entry name" value="Centrin_CML-like"/>
</dbReference>
<dbReference type="InterPro" id="IPR011992">
    <property type="entry name" value="EF-hand-dom_pair"/>
</dbReference>
<evidence type="ECO:0000259" key="4">
    <source>
        <dbReference type="PROSITE" id="PS50222"/>
    </source>
</evidence>
<dbReference type="PANTHER" id="PTHR23050">
    <property type="entry name" value="CALCIUM BINDING PROTEIN"/>
    <property type="match status" value="1"/>
</dbReference>
<feature type="compositionally biased region" description="Polar residues" evidence="3">
    <location>
        <begin position="110"/>
        <end position="120"/>
    </location>
</feature>
<dbReference type="FunFam" id="1.10.238.10:FF:000003">
    <property type="entry name" value="Calmodulin A"/>
    <property type="match status" value="1"/>
</dbReference>
<dbReference type="PROSITE" id="PS00018">
    <property type="entry name" value="EF_HAND_1"/>
    <property type="match status" value="2"/>
</dbReference>
<evidence type="ECO:0000313" key="5">
    <source>
        <dbReference type="EMBL" id="GMF14044.1"/>
    </source>
</evidence>
<feature type="region of interest" description="Disordered" evidence="3">
    <location>
        <begin position="1"/>
        <end position="48"/>
    </location>
</feature>
<keyword evidence="1" id="KW-0677">Repeat</keyword>
<evidence type="ECO:0000256" key="2">
    <source>
        <dbReference type="ARBA" id="ARBA00022837"/>
    </source>
</evidence>
<dbReference type="OrthoDB" id="26525at2759"/>
<dbReference type="SUPFAM" id="SSF47473">
    <property type="entry name" value="EF-hand"/>
    <property type="match status" value="1"/>
</dbReference>
<keyword evidence="6" id="KW-1185">Reference proteome</keyword>
<keyword evidence="2" id="KW-0106">Calcium</keyword>
<dbReference type="CDD" id="cd00051">
    <property type="entry name" value="EFh"/>
    <property type="match status" value="1"/>
</dbReference>
<dbReference type="InterPro" id="IPR018247">
    <property type="entry name" value="EF_Hand_1_Ca_BS"/>
</dbReference>
<feature type="region of interest" description="Disordered" evidence="3">
    <location>
        <begin position="97"/>
        <end position="127"/>
    </location>
</feature>
<dbReference type="SMART" id="SM00054">
    <property type="entry name" value="EFh"/>
    <property type="match status" value="2"/>
</dbReference>
<reference evidence="5" key="1">
    <citation type="submission" date="2023-04" db="EMBL/GenBank/DDBJ databases">
        <title>Phytophthora lilii NBRC 32176.</title>
        <authorList>
            <person name="Ichikawa N."/>
            <person name="Sato H."/>
            <person name="Tonouchi N."/>
        </authorList>
    </citation>
    <scope>NUCLEOTIDE SEQUENCE</scope>
    <source>
        <strain evidence="5">NBRC 32176</strain>
    </source>
</reference>
<dbReference type="Proteomes" id="UP001165083">
    <property type="component" value="Unassembled WGS sequence"/>
</dbReference>
<comment type="caution">
    <text evidence="5">The sequence shown here is derived from an EMBL/GenBank/DDBJ whole genome shotgun (WGS) entry which is preliminary data.</text>
</comment>
<proteinExistence type="predicted"/>
<feature type="domain" description="EF-hand" evidence="4">
    <location>
        <begin position="326"/>
        <end position="361"/>
    </location>
</feature>
<name>A0A9W6TJS8_9STRA</name>
<dbReference type="InterPro" id="IPR002048">
    <property type="entry name" value="EF_hand_dom"/>
</dbReference>
<evidence type="ECO:0000313" key="6">
    <source>
        <dbReference type="Proteomes" id="UP001165083"/>
    </source>
</evidence>
<protein>
    <submittedName>
        <fullName evidence="5">Unnamed protein product</fullName>
    </submittedName>
</protein>
<dbReference type="Gene3D" id="1.10.238.10">
    <property type="entry name" value="EF-hand"/>
    <property type="match status" value="1"/>
</dbReference>
<dbReference type="EMBL" id="BSXW01000180">
    <property type="protein sequence ID" value="GMF14044.1"/>
    <property type="molecule type" value="Genomic_DNA"/>
</dbReference>
<accession>A0A9W6TJS8</accession>
<dbReference type="AlphaFoldDB" id="A0A9W6TJS8"/>
<evidence type="ECO:0000256" key="3">
    <source>
        <dbReference type="SAM" id="MobiDB-lite"/>
    </source>
</evidence>
<organism evidence="5 6">
    <name type="scientific">Phytophthora lilii</name>
    <dbReference type="NCBI Taxonomy" id="2077276"/>
    <lineage>
        <taxon>Eukaryota</taxon>
        <taxon>Sar</taxon>
        <taxon>Stramenopiles</taxon>
        <taxon>Oomycota</taxon>
        <taxon>Peronosporomycetes</taxon>
        <taxon>Peronosporales</taxon>
        <taxon>Peronosporaceae</taxon>
        <taxon>Phytophthora</taxon>
    </lineage>
</organism>
<gene>
    <name evidence="5" type="ORF">Plil01_000445400</name>
</gene>
<dbReference type="PROSITE" id="PS50222">
    <property type="entry name" value="EF_HAND_2"/>
    <property type="match status" value="2"/>
</dbReference>
<sequence length="521" mass="58705">MTNNNLEDDRRNGRTASSPAPFPPAPPLPNAKSQALLHRRRRRVPPRDVAQHEPWLFQSTNVRPLPVMPASLPSLSISASDSSLFYLDLESLKSLLPPSDLCRRPKSSEDNYSSARQSFSRGRHGPPARLEALTLTTSNAVEQKHRHRKRRRHAALTLKQKLRRKALRLDKAKVRPSSQELLDNDAAAAYLSPTKHTRNKARKNITLQHVGEHRPEMRRRPAMHYAFDYDSDGQERAEKPITPLEDLDEEQRQKTLIATHLNLTLEEYERLDAAFGNKSNHNNALEDEESMTERYYEEFQEFDVDDSGSISPEELRQLLLASGEDMDDAELASVIQQADTDHDGEINFDEFIALMRARKRLLQVANQMGVNGSGPTSINSTASPGMGLAKSVGAPGQVLPPLRIAARQARHHLQPQNRSLAVARPTPSCLRPGAKVDIRELRRELALSEYGIQELNSKVREGLQWVQQHCPVRSLKAQIFCHRWAISPDENGIVLPPTNYENAALWFSNDASEVILHDAVC</sequence>